<comment type="cofactor">
    <cofactor evidence="8">
        <name>a divalent metal cation</name>
        <dbReference type="ChEBI" id="CHEBI:60240"/>
    </cofactor>
    <text evidence="8">Binds 2 divalent metal cations per subunit.</text>
</comment>
<keyword evidence="5" id="KW-0378">Hydrolase</keyword>
<dbReference type="PANTHER" id="PTHR32481:SF0">
    <property type="entry name" value="AMINOPEPTIDASE YPDE-RELATED"/>
    <property type="match status" value="1"/>
</dbReference>
<dbReference type="SUPFAM" id="SSF101821">
    <property type="entry name" value="Aminopeptidase/glucanase lid domain"/>
    <property type="match status" value="1"/>
</dbReference>
<evidence type="ECO:0000313" key="10">
    <source>
        <dbReference type="Proteomes" id="UP000746751"/>
    </source>
</evidence>
<evidence type="ECO:0000256" key="5">
    <source>
        <dbReference type="ARBA" id="ARBA00022801"/>
    </source>
</evidence>
<dbReference type="Proteomes" id="UP000746751">
    <property type="component" value="Unassembled WGS sequence"/>
</dbReference>
<dbReference type="AlphaFoldDB" id="A0A921IMG0"/>
<protein>
    <submittedName>
        <fullName evidence="9">M20/M25/M40 family metallo-hydrolase</fullName>
    </submittedName>
</protein>
<dbReference type="GO" id="GO:0006508">
    <property type="term" value="P:proteolysis"/>
    <property type="evidence" value="ECO:0007669"/>
    <property type="project" value="UniProtKB-KW"/>
</dbReference>
<keyword evidence="4 8" id="KW-0479">Metal-binding</keyword>
<dbReference type="Gene3D" id="2.40.30.40">
    <property type="entry name" value="Peptidase M42, domain 2"/>
    <property type="match status" value="1"/>
</dbReference>
<keyword evidence="2" id="KW-0031">Aminopeptidase</keyword>
<dbReference type="Gene3D" id="3.40.630.10">
    <property type="entry name" value="Zn peptidases"/>
    <property type="match status" value="1"/>
</dbReference>
<evidence type="ECO:0000256" key="6">
    <source>
        <dbReference type="PIRNR" id="PIRNR001123"/>
    </source>
</evidence>
<dbReference type="EMBL" id="DYVF01000012">
    <property type="protein sequence ID" value="HJG30035.1"/>
    <property type="molecule type" value="Genomic_DNA"/>
</dbReference>
<feature type="active site" description="Proton acceptor" evidence="7">
    <location>
        <position position="216"/>
    </location>
</feature>
<feature type="binding site" evidence="8">
    <location>
        <position position="239"/>
    </location>
    <ligand>
        <name>Zn(2+)</name>
        <dbReference type="ChEBI" id="CHEBI:29105"/>
        <label>1</label>
    </ligand>
</feature>
<evidence type="ECO:0000256" key="7">
    <source>
        <dbReference type="PIRSR" id="PIRSR001123-1"/>
    </source>
</evidence>
<evidence type="ECO:0000256" key="4">
    <source>
        <dbReference type="ARBA" id="ARBA00022723"/>
    </source>
</evidence>
<proteinExistence type="inferred from homology"/>
<reference evidence="9" key="2">
    <citation type="submission" date="2021-09" db="EMBL/GenBank/DDBJ databases">
        <authorList>
            <person name="Gilroy R."/>
        </authorList>
    </citation>
    <scope>NUCLEOTIDE SEQUENCE</scope>
    <source>
        <strain evidence="9">ChiGjej2B2-7701</strain>
    </source>
</reference>
<organism evidence="9 10">
    <name type="scientific">Collinsella ihumii</name>
    <dbReference type="NCBI Taxonomy" id="1720204"/>
    <lineage>
        <taxon>Bacteria</taxon>
        <taxon>Bacillati</taxon>
        <taxon>Actinomycetota</taxon>
        <taxon>Coriobacteriia</taxon>
        <taxon>Coriobacteriales</taxon>
        <taxon>Coriobacteriaceae</taxon>
        <taxon>Collinsella</taxon>
    </lineage>
</organism>
<dbReference type="InterPro" id="IPR023367">
    <property type="entry name" value="Peptidase_M42_dom2"/>
</dbReference>
<comment type="caution">
    <text evidence="9">The sequence shown here is derived from an EMBL/GenBank/DDBJ whole genome shotgun (WGS) entry which is preliminary data.</text>
</comment>
<evidence type="ECO:0000313" key="9">
    <source>
        <dbReference type="EMBL" id="HJG30035.1"/>
    </source>
</evidence>
<evidence type="ECO:0000256" key="8">
    <source>
        <dbReference type="PIRSR" id="PIRSR001123-2"/>
    </source>
</evidence>
<evidence type="ECO:0000256" key="1">
    <source>
        <dbReference type="ARBA" id="ARBA00006272"/>
    </source>
</evidence>
<dbReference type="PANTHER" id="PTHR32481">
    <property type="entry name" value="AMINOPEPTIDASE"/>
    <property type="match status" value="1"/>
</dbReference>
<dbReference type="SUPFAM" id="SSF53187">
    <property type="entry name" value="Zn-dependent exopeptidases"/>
    <property type="match status" value="1"/>
</dbReference>
<keyword evidence="3" id="KW-0645">Protease</keyword>
<dbReference type="InterPro" id="IPR008007">
    <property type="entry name" value="Peptidase_M42"/>
</dbReference>
<dbReference type="InterPro" id="IPR051464">
    <property type="entry name" value="Peptidase_M42_aminopept"/>
</dbReference>
<name>A0A921IMG0_9ACTN</name>
<dbReference type="PIRSF" id="PIRSF001123">
    <property type="entry name" value="PepA_GA"/>
    <property type="match status" value="1"/>
</dbReference>
<accession>A0A921IMG0</accession>
<gene>
    <name evidence="9" type="ORF">K8U80_01425</name>
</gene>
<dbReference type="GO" id="GO:0004177">
    <property type="term" value="F:aminopeptidase activity"/>
    <property type="evidence" value="ECO:0007669"/>
    <property type="project" value="UniProtKB-UniRule"/>
</dbReference>
<reference evidence="9" key="1">
    <citation type="journal article" date="2021" name="PeerJ">
        <title>Extensive microbial diversity within the chicken gut microbiome revealed by metagenomics and culture.</title>
        <authorList>
            <person name="Gilroy R."/>
            <person name="Ravi A."/>
            <person name="Getino M."/>
            <person name="Pursley I."/>
            <person name="Horton D.L."/>
            <person name="Alikhan N.F."/>
            <person name="Baker D."/>
            <person name="Gharbi K."/>
            <person name="Hall N."/>
            <person name="Watson M."/>
            <person name="Adriaenssens E.M."/>
            <person name="Foster-Nyarko E."/>
            <person name="Jarju S."/>
            <person name="Secka A."/>
            <person name="Antonio M."/>
            <person name="Oren A."/>
            <person name="Chaudhuri R.R."/>
            <person name="La Ragione R."/>
            <person name="Hildebrand F."/>
            <person name="Pallen M.J."/>
        </authorList>
    </citation>
    <scope>NUCLEOTIDE SEQUENCE</scope>
    <source>
        <strain evidence="9">ChiGjej2B2-7701</strain>
    </source>
</reference>
<dbReference type="GO" id="GO:0046872">
    <property type="term" value="F:metal ion binding"/>
    <property type="evidence" value="ECO:0007669"/>
    <property type="project" value="UniProtKB-UniRule"/>
</dbReference>
<feature type="binding site" evidence="8">
    <location>
        <position position="183"/>
    </location>
    <ligand>
        <name>Zn(2+)</name>
        <dbReference type="ChEBI" id="CHEBI:29105"/>
        <label>2</label>
    </ligand>
</feature>
<evidence type="ECO:0000256" key="3">
    <source>
        <dbReference type="ARBA" id="ARBA00022670"/>
    </source>
</evidence>
<feature type="binding site" evidence="8">
    <location>
        <position position="324"/>
    </location>
    <ligand>
        <name>Zn(2+)</name>
        <dbReference type="ChEBI" id="CHEBI:29105"/>
        <label>2</label>
    </ligand>
</feature>
<feature type="binding site" evidence="8">
    <location>
        <position position="69"/>
    </location>
    <ligand>
        <name>Zn(2+)</name>
        <dbReference type="ChEBI" id="CHEBI:29105"/>
        <label>1</label>
    </ligand>
</feature>
<evidence type="ECO:0000256" key="2">
    <source>
        <dbReference type="ARBA" id="ARBA00022438"/>
    </source>
</evidence>
<dbReference type="Pfam" id="PF05343">
    <property type="entry name" value="Peptidase_M42"/>
    <property type="match status" value="1"/>
</dbReference>
<feature type="binding site" evidence="8">
    <location>
        <position position="217"/>
    </location>
    <ligand>
        <name>Zn(2+)</name>
        <dbReference type="ChEBI" id="CHEBI:29105"/>
        <label>2</label>
    </ligand>
</feature>
<comment type="similarity">
    <text evidence="1 6">Belongs to the peptidase M42 family.</text>
</comment>
<feature type="binding site" evidence="8">
    <location>
        <position position="183"/>
    </location>
    <ligand>
        <name>Zn(2+)</name>
        <dbReference type="ChEBI" id="CHEBI:29105"/>
        <label>1</label>
    </ligand>
</feature>
<sequence>MHADDAELIDLLARLSNAKAPSGFEDEVVDIVRAFCADWANVEVNSLLDVIITPHTVDANKPTLLFDAHGDEVGGMVQAIHAGGTMNFVELGHVAPGTLAGQDVFVRTGAGAWIRGVVGVKPPHFWTATERADGKAPLTLDVGATSKQDALERFGVRIGEPFVAATTFSYDEQRGIAIGKAFDCRAGVCALLLALRELAQRDDLPVNVIGCISAQEEMGERGIGAAVRAIEPAAAFVFEGCPADDTFTPADEIQTALRKGPMFRYFDRCMITHPRFQRFVLGVAQSRGLPAQTSVRTGGGTNGGIIHQLDIPCVVAGVPCRYIHAGASICAPQDIRTAVDIAIAVAEDFSPSAISY</sequence>